<dbReference type="AlphaFoldDB" id="A0A3B1AEL0"/>
<evidence type="ECO:0008006" key="2">
    <source>
        <dbReference type="Google" id="ProtNLM"/>
    </source>
</evidence>
<organism evidence="1">
    <name type="scientific">hydrothermal vent metagenome</name>
    <dbReference type="NCBI Taxonomy" id="652676"/>
    <lineage>
        <taxon>unclassified sequences</taxon>
        <taxon>metagenomes</taxon>
        <taxon>ecological metagenomes</taxon>
    </lineage>
</organism>
<dbReference type="EMBL" id="UOFR01000040">
    <property type="protein sequence ID" value="VAW96729.1"/>
    <property type="molecule type" value="Genomic_DNA"/>
</dbReference>
<reference evidence="1" key="1">
    <citation type="submission" date="2018-06" db="EMBL/GenBank/DDBJ databases">
        <authorList>
            <person name="Zhirakovskaya E."/>
        </authorList>
    </citation>
    <scope>NUCLEOTIDE SEQUENCE</scope>
</reference>
<accession>A0A3B1AEL0</accession>
<evidence type="ECO:0000313" key="1">
    <source>
        <dbReference type="EMBL" id="VAW96729.1"/>
    </source>
</evidence>
<proteinExistence type="predicted"/>
<gene>
    <name evidence="1" type="ORF">MNBD_GAMMA21-1148</name>
</gene>
<protein>
    <recommendedName>
        <fullName evidence="2">GTPase</fullName>
    </recommendedName>
</protein>
<sequence>MSMSQSANNESSQIDLRPQKIGNWINDLPRGSIGKTSELIYKALLQINRQEMKAAERFRVLESLRESVHYVTENMSSHLNGTSYPLPEKIVQIANACHSIYNNMTQGYYRVFDEIKDQNILFVDKSMLNTSIHRSINYLLRSLLLIYKTFSAFHHDYWEQLHKLYRYAEDNRLTKNSVTDDLQANKQKTTIRDEYIHGLLLYLSEPYHLRPGEIEEVNKHLKQWHHLVALKKISDASELTANKNLIIVELDQNNPPSTLGKSPLISDLQNCRILDTSKLLEQLNKQITDRIEQKKPANSKPEIGLIRINLLRRLLESWGQTKKRRFPRNNLVEKVNITIGLHQTHKQLLYEKHIKHLNTNKDIYSGFYTKPEFEAIDVEDVNKKDSDVWSTVYAWTNTDVTNVDTASPSQKKITDFRVKQENWTLLNESAAGFCVMSIEKQSNKIQVGEIISLQRKNSSQRIIGLVRWIKAYGDCGIQIGGMMMAPSAISVSVSLANTDKQDKVVDRCLLLPLMPMLNQPESILTFSRQYKHGDVLELTHPDKKTSSIELNKLIADNGIVSQFLFTQIEKTIYGDDADDIDELADSFNDIWQSI</sequence>
<name>A0A3B1AEL0_9ZZZZ</name>